<keyword evidence="2" id="KW-0472">Membrane</keyword>
<gene>
    <name evidence="3" type="ORF">Pme01_20250</name>
</gene>
<accession>A0A8J3X316</accession>
<dbReference type="PANTHER" id="PTHR35335">
    <property type="entry name" value="UPF0716 PROTEIN FXSA"/>
    <property type="match status" value="1"/>
</dbReference>
<keyword evidence="2" id="KW-0812">Transmembrane</keyword>
<comment type="caution">
    <text evidence="3">The sequence shown here is derived from an EMBL/GenBank/DDBJ whole genome shotgun (WGS) entry which is preliminary data.</text>
</comment>
<protein>
    <recommendedName>
        <fullName evidence="5">FxsA family protein</fullName>
    </recommendedName>
</protein>
<evidence type="ECO:0000313" key="4">
    <source>
        <dbReference type="Proteomes" id="UP000599074"/>
    </source>
</evidence>
<dbReference type="RefSeq" id="WP_168114451.1">
    <property type="nucleotide sequence ID" value="NZ_BOON01000018.1"/>
</dbReference>
<dbReference type="InterPro" id="IPR007313">
    <property type="entry name" value="FxsA"/>
</dbReference>
<feature type="compositionally biased region" description="Pro residues" evidence="1">
    <location>
        <begin position="154"/>
        <end position="166"/>
    </location>
</feature>
<evidence type="ECO:0000256" key="2">
    <source>
        <dbReference type="SAM" id="Phobius"/>
    </source>
</evidence>
<dbReference type="EMBL" id="BOON01000018">
    <property type="protein sequence ID" value="GII22428.1"/>
    <property type="molecule type" value="Genomic_DNA"/>
</dbReference>
<dbReference type="Proteomes" id="UP000599074">
    <property type="component" value="Unassembled WGS sequence"/>
</dbReference>
<feature type="transmembrane region" description="Helical" evidence="2">
    <location>
        <begin position="31"/>
        <end position="49"/>
    </location>
</feature>
<evidence type="ECO:0000256" key="1">
    <source>
        <dbReference type="SAM" id="MobiDB-lite"/>
    </source>
</evidence>
<organism evidence="3 4">
    <name type="scientific">Planosporangium mesophilum</name>
    <dbReference type="NCBI Taxonomy" id="689768"/>
    <lineage>
        <taxon>Bacteria</taxon>
        <taxon>Bacillati</taxon>
        <taxon>Actinomycetota</taxon>
        <taxon>Actinomycetes</taxon>
        <taxon>Micromonosporales</taxon>
        <taxon>Micromonosporaceae</taxon>
        <taxon>Planosporangium</taxon>
    </lineage>
</organism>
<feature type="transmembrane region" description="Helical" evidence="2">
    <location>
        <begin position="78"/>
        <end position="103"/>
    </location>
</feature>
<evidence type="ECO:0000313" key="3">
    <source>
        <dbReference type="EMBL" id="GII22428.1"/>
    </source>
</evidence>
<feature type="compositionally biased region" description="Low complexity" evidence="1">
    <location>
        <begin position="143"/>
        <end position="153"/>
    </location>
</feature>
<evidence type="ECO:0008006" key="5">
    <source>
        <dbReference type="Google" id="ProtNLM"/>
    </source>
</evidence>
<dbReference type="PANTHER" id="PTHR35335:SF1">
    <property type="entry name" value="UPF0716 PROTEIN FXSA"/>
    <property type="match status" value="1"/>
</dbReference>
<dbReference type="AlphaFoldDB" id="A0A8J3X316"/>
<reference evidence="3" key="1">
    <citation type="submission" date="2021-01" db="EMBL/GenBank/DDBJ databases">
        <title>Whole genome shotgun sequence of Planosporangium mesophilum NBRC 109066.</title>
        <authorList>
            <person name="Komaki H."/>
            <person name="Tamura T."/>
        </authorList>
    </citation>
    <scope>NUCLEOTIDE SEQUENCE</scope>
    <source>
        <strain evidence="3">NBRC 109066</strain>
    </source>
</reference>
<keyword evidence="2" id="KW-1133">Transmembrane helix</keyword>
<dbReference type="NCBIfam" id="NF008528">
    <property type="entry name" value="PRK11463.1-2"/>
    <property type="match status" value="1"/>
</dbReference>
<dbReference type="GO" id="GO:0016020">
    <property type="term" value="C:membrane"/>
    <property type="evidence" value="ECO:0007669"/>
    <property type="project" value="InterPro"/>
</dbReference>
<dbReference type="Pfam" id="PF04186">
    <property type="entry name" value="FxsA"/>
    <property type="match status" value="1"/>
</dbReference>
<proteinExistence type="predicted"/>
<feature type="transmembrane region" description="Helical" evidence="2">
    <location>
        <begin position="7"/>
        <end position="25"/>
    </location>
</feature>
<name>A0A8J3X316_9ACTN</name>
<sequence>MRRAPLIGLAAIATVVVEIAVFVAVARLVGLVWAVAALLAISLLGGWLVPRQGVRAWRRFRTAASEGRPPGRQATEGLVGLVGALLLAVPGFVTGLLGAALLVPPLRWYARDRVERLVERRTSPALAGDLFGPRRVRVRRGRPTTAPPGTSSSQPPPPPQGPPPPAIEGEIVDKD</sequence>
<keyword evidence="4" id="KW-1185">Reference proteome</keyword>
<feature type="region of interest" description="Disordered" evidence="1">
    <location>
        <begin position="132"/>
        <end position="175"/>
    </location>
</feature>